<dbReference type="Gene3D" id="4.10.1060.50">
    <property type="match status" value="1"/>
</dbReference>
<dbReference type="Pfam" id="PF13240">
    <property type="entry name" value="Zn_Ribbon_1"/>
    <property type="match status" value="1"/>
</dbReference>
<feature type="domain" description="Zinc-ribbon" evidence="1">
    <location>
        <begin position="94"/>
        <end position="115"/>
    </location>
</feature>
<proteinExistence type="predicted"/>
<dbReference type="GeneID" id="16025886"/>
<reference evidence="2 4" key="1">
    <citation type="submission" date="2011-10" db="EMBL/GenBank/DDBJ databases">
        <title>Metabolic and evolutionary patterns in the extreme acidophile Ferroplasma acidiphilum.</title>
        <authorList>
            <person name="Golyshina O.V."/>
            <person name="Kozyavkin S.A."/>
            <person name="Tatusov R.L."/>
            <person name="Slesarev A.I."/>
            <person name="Golyshin P.N."/>
        </authorList>
    </citation>
    <scope>NUCLEOTIDE SEQUENCE [LARGE SCALE GENOMIC DNA]</scope>
    <source>
        <strain evidence="2">Berkeley</strain>
        <strain evidence="4">Y</strain>
    </source>
</reference>
<evidence type="ECO:0000313" key="4">
    <source>
        <dbReference type="Proteomes" id="UP000192050"/>
    </source>
</evidence>
<dbReference type="Gene3D" id="1.10.10.10">
    <property type="entry name" value="Winged helix-like DNA-binding domain superfamily/Winged helix DNA-binding domain"/>
    <property type="match status" value="1"/>
</dbReference>
<name>A0A1V0N359_9ARCH</name>
<dbReference type="STRING" id="74969.FAD_0669"/>
<dbReference type="InterPro" id="IPR036390">
    <property type="entry name" value="WH_DNA-bd_sf"/>
</dbReference>
<dbReference type="EMBL" id="CP015363">
    <property type="protein sequence ID" value="ARD84578.1"/>
    <property type="molecule type" value="Genomic_DNA"/>
</dbReference>
<keyword evidence="4" id="KW-1185">Reference proteome</keyword>
<dbReference type="Proteomes" id="UP000192050">
    <property type="component" value="Chromosome"/>
</dbReference>
<evidence type="ECO:0000313" key="2">
    <source>
        <dbReference type="EMBL" id="ARD84578.1"/>
    </source>
</evidence>
<evidence type="ECO:0000313" key="3">
    <source>
        <dbReference type="EMBL" id="NOL60679.1"/>
    </source>
</evidence>
<dbReference type="AlphaFoldDB" id="A0A1V0N359"/>
<evidence type="ECO:0000259" key="1">
    <source>
        <dbReference type="Pfam" id="PF13240"/>
    </source>
</evidence>
<protein>
    <submittedName>
        <fullName evidence="3">Zinc-ribbon domain-containing protein</fullName>
    </submittedName>
</protein>
<dbReference type="InterPro" id="IPR026870">
    <property type="entry name" value="Zinc_ribbon_dom"/>
</dbReference>
<gene>
    <name evidence="2" type="ORF">FAD_0669</name>
    <name evidence="3" type="ORF">HLB00_07535</name>
</gene>
<dbReference type="InterPro" id="IPR038587">
    <property type="entry name" value="Ribosomal_eL40_sf"/>
</dbReference>
<dbReference type="SUPFAM" id="SSF46785">
    <property type="entry name" value="Winged helix' DNA-binding domain"/>
    <property type="match status" value="1"/>
</dbReference>
<reference evidence="3 5" key="2">
    <citation type="submission" date="2020-05" db="EMBL/GenBank/DDBJ databases">
        <authorList>
            <person name="Zhang R."/>
        </authorList>
    </citation>
    <scope>NUCLEOTIDE SEQUENCE [LARGE SCALE GENOMIC DNA]</scope>
    <source>
        <strain evidence="3 5">DSM 28986</strain>
    </source>
</reference>
<dbReference type="InterPro" id="IPR036388">
    <property type="entry name" value="WH-like_DNA-bd_sf"/>
</dbReference>
<dbReference type="OrthoDB" id="57059at2157"/>
<dbReference type="RefSeq" id="WP_009887735.1">
    <property type="nucleotide sequence ID" value="NZ_CP015363.1"/>
</dbReference>
<sequence>MSNLGKYAPSILIFLLDHDKVKKTDLLKVVPSTGTMESTVKRLEEQGVIRTEKKYIGRRIIYISLTEYGHAIAGQFKNINEITNSKSSGQYKICPVCGTKNDEDAKYCKNCGSKLDK</sequence>
<dbReference type="Proteomes" id="UP000546917">
    <property type="component" value="Unassembled WGS sequence"/>
</dbReference>
<evidence type="ECO:0000313" key="5">
    <source>
        <dbReference type="Proteomes" id="UP000546917"/>
    </source>
</evidence>
<dbReference type="KEGG" id="fai:FAD_0669"/>
<dbReference type="EMBL" id="JABGBP010000277">
    <property type="protein sequence ID" value="NOL60679.1"/>
    <property type="molecule type" value="Genomic_DNA"/>
</dbReference>
<dbReference type="GeneID" id="31676171"/>
<accession>A0A1V0N359</accession>
<organism evidence="2 4">
    <name type="scientific">Ferroplasma acidiphilum</name>
    <dbReference type="NCBI Taxonomy" id="74969"/>
    <lineage>
        <taxon>Archaea</taxon>
        <taxon>Methanobacteriati</taxon>
        <taxon>Thermoplasmatota</taxon>
        <taxon>Thermoplasmata</taxon>
        <taxon>Thermoplasmatales</taxon>
        <taxon>Ferroplasmaceae</taxon>
        <taxon>Ferroplasma</taxon>
    </lineage>
</organism>